<keyword evidence="6 11" id="KW-0378">Hydrolase</keyword>
<dbReference type="EC" id="3.1.1.5" evidence="3 12"/>
<evidence type="ECO:0000256" key="7">
    <source>
        <dbReference type="ARBA" id="ARBA00022963"/>
    </source>
</evidence>
<dbReference type="EMBL" id="LN483345">
    <property type="protein sequence ID" value="CDZ98760.1"/>
    <property type="molecule type" value="Genomic_DNA"/>
</dbReference>
<feature type="compositionally biased region" description="Low complexity" evidence="14">
    <location>
        <begin position="1953"/>
        <end position="1965"/>
    </location>
</feature>
<evidence type="ECO:0000256" key="5">
    <source>
        <dbReference type="ARBA" id="ARBA00022729"/>
    </source>
</evidence>
<accession>A0A0F7SK77</accession>
<keyword evidence="13" id="KW-0175">Coiled coil</keyword>
<keyword evidence="8 11" id="KW-0443">Lipid metabolism</keyword>
<comment type="similarity">
    <text evidence="2 12">Belongs to the lysophospholipase family.</text>
</comment>
<evidence type="ECO:0000259" key="15">
    <source>
        <dbReference type="PROSITE" id="PS51210"/>
    </source>
</evidence>
<comment type="catalytic activity">
    <reaction evidence="12">
        <text>a 1-acyl-sn-glycero-3-phosphocholine + H2O = sn-glycerol 3-phosphocholine + a fatty acid + H(+)</text>
        <dbReference type="Rhea" id="RHEA:15177"/>
        <dbReference type="ChEBI" id="CHEBI:15377"/>
        <dbReference type="ChEBI" id="CHEBI:15378"/>
        <dbReference type="ChEBI" id="CHEBI:16870"/>
        <dbReference type="ChEBI" id="CHEBI:28868"/>
        <dbReference type="ChEBI" id="CHEBI:58168"/>
        <dbReference type="EC" id="3.1.1.5"/>
    </reaction>
</comment>
<reference evidence="17" key="1">
    <citation type="submission" date="2014-08" db="EMBL/GenBank/DDBJ databases">
        <authorList>
            <person name="Sharma Rahul"/>
            <person name="Thines Marco"/>
        </authorList>
    </citation>
    <scope>NUCLEOTIDE SEQUENCE</scope>
</reference>
<dbReference type="Gene3D" id="3.30.920.20">
    <property type="entry name" value="Gas2-like domain"/>
    <property type="match status" value="1"/>
</dbReference>
<feature type="compositionally biased region" description="Polar residues" evidence="14">
    <location>
        <begin position="1979"/>
        <end position="1999"/>
    </location>
</feature>
<feature type="coiled-coil region" evidence="13">
    <location>
        <begin position="1458"/>
        <end position="1485"/>
    </location>
</feature>
<dbReference type="GO" id="GO:0008017">
    <property type="term" value="F:microtubule binding"/>
    <property type="evidence" value="ECO:0007669"/>
    <property type="project" value="InterPro"/>
</dbReference>
<evidence type="ECO:0000256" key="13">
    <source>
        <dbReference type="SAM" id="Coils"/>
    </source>
</evidence>
<protein>
    <recommendedName>
        <fullName evidence="3 12">Lysophospholipase</fullName>
        <ecNumber evidence="3 12">3.1.1.5</ecNumber>
    </recommendedName>
</protein>
<feature type="chain" id="PRO_5005117356" description="Lysophospholipase" evidence="12">
    <location>
        <begin position="23"/>
        <end position="2317"/>
    </location>
</feature>
<dbReference type="GO" id="GO:0046475">
    <property type="term" value="P:glycerophospholipid catabolic process"/>
    <property type="evidence" value="ECO:0007669"/>
    <property type="project" value="TreeGrafter"/>
</dbReference>
<feature type="compositionally biased region" description="Low complexity" evidence="14">
    <location>
        <begin position="1809"/>
        <end position="1818"/>
    </location>
</feature>
<dbReference type="PROSITE" id="PS51460">
    <property type="entry name" value="GAR"/>
    <property type="match status" value="1"/>
</dbReference>
<dbReference type="InterPro" id="IPR003108">
    <property type="entry name" value="GAR_dom"/>
</dbReference>
<evidence type="ECO:0000256" key="3">
    <source>
        <dbReference type="ARBA" id="ARBA00013274"/>
    </source>
</evidence>
<dbReference type="Gene3D" id="3.40.1090.10">
    <property type="entry name" value="Cytosolic phospholipase A2 catalytic domain"/>
    <property type="match status" value="1"/>
</dbReference>
<keyword evidence="5 12" id="KW-0732">Signal</keyword>
<keyword evidence="7 11" id="KW-0442">Lipid degradation</keyword>
<feature type="coiled-coil region" evidence="13">
    <location>
        <begin position="1185"/>
        <end position="1212"/>
    </location>
</feature>
<dbReference type="Pfam" id="PF01735">
    <property type="entry name" value="PLA2_B"/>
    <property type="match status" value="1"/>
</dbReference>
<dbReference type="GO" id="GO:0004623">
    <property type="term" value="F:phospholipase A2 activity"/>
    <property type="evidence" value="ECO:0007669"/>
    <property type="project" value="TreeGrafter"/>
</dbReference>
<dbReference type="PANTHER" id="PTHR10728:SF33">
    <property type="entry name" value="LYSOPHOSPHOLIPASE 1-RELATED"/>
    <property type="match status" value="1"/>
</dbReference>
<evidence type="ECO:0000259" key="16">
    <source>
        <dbReference type="PROSITE" id="PS51460"/>
    </source>
</evidence>
<feature type="compositionally biased region" description="Low complexity" evidence="14">
    <location>
        <begin position="2305"/>
        <end position="2317"/>
    </location>
</feature>
<proteinExistence type="inferred from homology"/>
<feature type="region of interest" description="Disordered" evidence="14">
    <location>
        <begin position="1809"/>
        <end position="1828"/>
    </location>
</feature>
<name>A0A0F7SK77_PHARH</name>
<dbReference type="GO" id="GO:0005829">
    <property type="term" value="C:cytosol"/>
    <property type="evidence" value="ECO:0007669"/>
    <property type="project" value="TreeGrafter"/>
</dbReference>
<evidence type="ECO:0000256" key="10">
    <source>
        <dbReference type="ARBA" id="ARBA00023212"/>
    </source>
</evidence>
<dbReference type="SUPFAM" id="SSF52151">
    <property type="entry name" value="FabD/lysophospholipase-like"/>
    <property type="match status" value="1"/>
</dbReference>
<dbReference type="SUPFAM" id="SSF143575">
    <property type="entry name" value="GAS2 domain-like"/>
    <property type="match status" value="1"/>
</dbReference>
<dbReference type="SMART" id="SM00022">
    <property type="entry name" value="PLAc"/>
    <property type="match status" value="1"/>
</dbReference>
<keyword evidence="9" id="KW-0325">Glycoprotein</keyword>
<feature type="region of interest" description="Disordered" evidence="14">
    <location>
        <begin position="1629"/>
        <end position="1655"/>
    </location>
</feature>
<feature type="domain" description="GAR" evidence="16">
    <location>
        <begin position="2062"/>
        <end position="2140"/>
    </location>
</feature>
<dbReference type="SMART" id="SM00243">
    <property type="entry name" value="GAS2"/>
    <property type="match status" value="1"/>
</dbReference>
<evidence type="ECO:0000256" key="1">
    <source>
        <dbReference type="ARBA" id="ARBA00004245"/>
    </source>
</evidence>
<comment type="subcellular location">
    <subcellularLocation>
        <location evidence="1">Cytoplasm</location>
        <location evidence="1">Cytoskeleton</location>
    </subcellularLocation>
</comment>
<keyword evidence="10" id="KW-0206">Cytoskeleton</keyword>
<evidence type="ECO:0000256" key="8">
    <source>
        <dbReference type="ARBA" id="ARBA00023098"/>
    </source>
</evidence>
<feature type="compositionally biased region" description="Polar residues" evidence="14">
    <location>
        <begin position="2010"/>
        <end position="2023"/>
    </location>
</feature>
<feature type="compositionally biased region" description="Low complexity" evidence="14">
    <location>
        <begin position="2242"/>
        <end position="2259"/>
    </location>
</feature>
<feature type="compositionally biased region" description="Polar residues" evidence="14">
    <location>
        <begin position="1918"/>
        <end position="1938"/>
    </location>
</feature>
<dbReference type="InterPro" id="IPR016035">
    <property type="entry name" value="Acyl_Trfase/lysoPLipase"/>
</dbReference>
<feature type="region of interest" description="Disordered" evidence="14">
    <location>
        <begin position="1918"/>
        <end position="2064"/>
    </location>
</feature>
<evidence type="ECO:0000313" key="17">
    <source>
        <dbReference type="EMBL" id="CDZ98760.1"/>
    </source>
</evidence>
<evidence type="ECO:0000256" key="2">
    <source>
        <dbReference type="ARBA" id="ARBA00008780"/>
    </source>
</evidence>
<organism evidence="17">
    <name type="scientific">Phaffia rhodozyma</name>
    <name type="common">Yeast</name>
    <name type="synonym">Xanthophyllomyces dendrorhous</name>
    <dbReference type="NCBI Taxonomy" id="264483"/>
    <lineage>
        <taxon>Eukaryota</taxon>
        <taxon>Fungi</taxon>
        <taxon>Dikarya</taxon>
        <taxon>Basidiomycota</taxon>
        <taxon>Agaricomycotina</taxon>
        <taxon>Tremellomycetes</taxon>
        <taxon>Cystofilobasidiales</taxon>
        <taxon>Mrakiaceae</taxon>
        <taxon>Phaffia</taxon>
    </lineage>
</organism>
<sequence length="2317" mass="253360">MIFPAVLQATVVLSALSTQVFALPANQPLNSEYLRSLSAPKRDALARNLAAEVLARRGALGDYESSDIDKTALRSEMIQIIGEKRLFGFGDDDDDDDGKGTSYAPYNVACGSNVTFIREATGISDVESEHIQTRLQPDRFLNYLASINITASDLNLNLTTSSNTSASPNVALAYSGGGYRAMINGAGGLWGTDSRHTEAVDAGTGQIGQVASYMAGLSGGSWMLTSYYANSNNTPPYLAQYVWNISSNLVLPTDGFFDTIEFYTDITEQAYDKKDAGYDIQITDVWALALSDHLFPDQYRASNTPNLTIADLKNLPAENVPYPLIIAVERLPNTASISENATLWEFSYNEFGTWGFGGGVDVKEARHAGAFTLIEYLGTSLNNGVPNSTNTDQCVKGFDNLGWVTGVSSTLFNQAFLQLNSSSSDSLLTNAAKAILAEIGSYGNDVATVPNPFIGWSADTNPTANWSTISLVDGGESNQNIPLEPLTVPARKIDAIFAFDNSADTTYYWPNGTAIRTTAMRLISLTTELDVEPLFPYVPSMNTFVNLGLNQHPTFFGCDANPTPNTTSPLVIYVPNYPWSSSYSNSSTFTLEFEVDAALEMIANGARTLTLNNTIEDWSTCLACAMADRAVARGGNNRSTKCIDCFSTWCWNGTVDESTPASYEPVVGVPPSFLNVSAKDAAPASSSNTTTSSSTGSSHASTFGVDTNLALTAGALFAILDLWSPVMGSVDFTSEIAARDKTMATAIPTDSPLSVADVNLPPASPSGNVALDSRDVLELSAFVEKKNWIEEKIEFLRGLRHIDCFIAMIPSFPDTQPISTQDLVEHNELPSYEDLENMYDEQDRIEEEAVIFDAGELVQLRQMARAASKKSLSREDTDLLSITLSTLCLLDTLMHLLRVRADTIDLLSYRLEWDTMRFALAKEFIALEREMKKFVSEKVRWSIKAYDAPSIGNETTGESSRSRQLTDESVRAPAAIGRGASRSQRILFAQTLELDFQSFRNRIANLRHVSIPQLDKSLTGMIDQAARLQSYNVCLKSTSLNSSQRSTDGPIREGYALDKTSEKEVQSQGAVPNFFLDEQDILEDRVDVLTEWESFLRACIQQWKHVDKSYHSLRKILMETINLSSEVLQSVSSHPSIETSKQYSDRASVISSELFEFVSLRDDPSFLCLSHPAFPDQEENHSHVVSLLDAELDKNKEELSRARKLVDEFSKAAEQVDRLNTAKDRIEEFTLTLKQDTQYLLEGSDQDKGSSVDFSNLSCLQPGSYAVYIAQLPRIWASIDHIRLQSTPYLKEITILLLVLKQHIGIDATFRLSVEATLDSFQESSSTASRIRETISNATELLAHCRELNGHLSSTACTFEDLQKQLSDALKRIQWSGLDNIGDSLGDESPIASFESRILDLHSTLSGSLAASLAGLASSFSPAGHPLEKVIHHISSVFESLCAKLRSLRNLFRLLSIIADQTKEMNAVNEEAQMLFKEASSLSERMSSASDLVLDSSSLDDPLTLLSRDVTSFVGRTKSLVSSIPQRIPLISSPRFTLTPSNRAGSITCETITSSPPLQFSDLQPVDITISFTGSSTAQDTTERPLDTSDIDRLVRADANTLAARLTSVTYDVEKHLVRLVEAVAPPLPQSKGLINSEEPQHSSSQAMSSSKRFPSTTLATMEDEILDIERHLKKLSRRSSSTFSISLKPTSESLISQSRTSTNIETMSEFKKAVTCCDDSLSALLDSIDLIQHRSPFEHSVSRASSPSNVSLDSLEVTFSNANVAFQSVLSASKTLGEDRRVTFEVKRLTTAMEEMRDIIDAKIETSTMTSGRTSRMSIREDPDSENDIRTYASLSRSCSVASVHSVASSRSSRSNSRNSSRFSLTHAKLSVPRSQLPSDSSSSEFPDLFTSKARISRSSSASSFISLDSHALSPTLSSASKSRANGQSPLPVSNSRRQLRSTPVVKHTPASSRRSLGPSIISPPLSPVHQLSPPPNRINSSLPVASRYKSPTSQLNKPLSPADAGPVASSQYRLRRSTASITPADRQMPFESYSGHQNKPTNDKAEGRVPTARRKPSVPKKDDTLDRAINKIVNDMKVEIPIEPHVRSDGVTEAGKYWIGIPPKLCFCRILRSKTVMVRVGGGWVELSKFLQDHFGYELPSGDLQPLSPALLEDAWPKGNQTPLSPPLVSTPRRPDRQSLPLPSSRQFMTLSPSLPPHTPQRNLRDRRESSLSPHPPTFVTPRTIVASVSSSSLNGEDQSSPAHPSSPGSPLVSLSVITRYNPGELSPSTPRNNPGRRPSPSPRSSLEPILGLGIRVPKPRLSSTSSMSSLNEGK</sequence>
<dbReference type="GO" id="GO:0005856">
    <property type="term" value="C:cytoskeleton"/>
    <property type="evidence" value="ECO:0007669"/>
    <property type="project" value="UniProtKB-SubCell"/>
</dbReference>
<dbReference type="Pfam" id="PF02187">
    <property type="entry name" value="GAS2"/>
    <property type="match status" value="1"/>
</dbReference>
<dbReference type="PROSITE" id="PS51210">
    <property type="entry name" value="PLA2C"/>
    <property type="match status" value="1"/>
</dbReference>
<dbReference type="InterPro" id="IPR036534">
    <property type="entry name" value="GAR_dom_sf"/>
</dbReference>
<dbReference type="PANTHER" id="PTHR10728">
    <property type="entry name" value="CYTOSOLIC PHOSPHOLIPASE A2"/>
    <property type="match status" value="1"/>
</dbReference>
<evidence type="ECO:0000256" key="9">
    <source>
        <dbReference type="ARBA" id="ARBA00023180"/>
    </source>
</evidence>
<dbReference type="GO" id="GO:0004622">
    <property type="term" value="F:phosphatidylcholine lysophospholipase activity"/>
    <property type="evidence" value="ECO:0007669"/>
    <property type="project" value="UniProtKB-EC"/>
</dbReference>
<evidence type="ECO:0000256" key="14">
    <source>
        <dbReference type="SAM" id="MobiDB-lite"/>
    </source>
</evidence>
<feature type="compositionally biased region" description="Low complexity" evidence="14">
    <location>
        <begin position="2269"/>
        <end position="2288"/>
    </location>
</feature>
<evidence type="ECO:0000256" key="4">
    <source>
        <dbReference type="ARBA" id="ARBA00022490"/>
    </source>
</evidence>
<dbReference type="InterPro" id="IPR002642">
    <property type="entry name" value="LysoPLipase_cat_dom"/>
</dbReference>
<feature type="domain" description="PLA2c" evidence="15">
    <location>
        <begin position="109"/>
        <end position="656"/>
    </location>
</feature>
<feature type="compositionally biased region" description="Polar residues" evidence="14">
    <location>
        <begin position="2229"/>
        <end position="2241"/>
    </location>
</feature>
<evidence type="ECO:0000256" key="12">
    <source>
        <dbReference type="RuleBase" id="RU362103"/>
    </source>
</evidence>
<feature type="signal peptide" evidence="12">
    <location>
        <begin position="1"/>
        <end position="22"/>
    </location>
</feature>
<evidence type="ECO:0000256" key="6">
    <source>
        <dbReference type="ARBA" id="ARBA00022801"/>
    </source>
</evidence>
<evidence type="ECO:0000256" key="11">
    <source>
        <dbReference type="PROSITE-ProRule" id="PRU00555"/>
    </source>
</evidence>
<keyword evidence="4" id="KW-0963">Cytoplasm</keyword>
<feature type="compositionally biased region" description="Polar residues" evidence="14">
    <location>
        <begin position="2183"/>
        <end position="2195"/>
    </location>
</feature>
<feature type="region of interest" description="Disordered" evidence="14">
    <location>
        <begin position="2155"/>
        <end position="2317"/>
    </location>
</feature>